<keyword evidence="1" id="KW-0433">Leucine-rich repeat</keyword>
<evidence type="ECO:0000313" key="6">
    <source>
        <dbReference type="Proteomes" id="UP000183002"/>
    </source>
</evidence>
<proteinExistence type="predicted"/>
<evidence type="ECO:0000256" key="3">
    <source>
        <dbReference type="SAM" id="MobiDB-lite"/>
    </source>
</evidence>
<dbReference type="InterPro" id="IPR025875">
    <property type="entry name" value="Leu-rich_rpt_4"/>
</dbReference>
<keyword evidence="4" id="KW-0472">Membrane</keyword>
<gene>
    <name evidence="5" type="ORF">SAMN05216227_1001170</name>
</gene>
<keyword evidence="2" id="KW-0677">Repeat</keyword>
<dbReference type="SUPFAM" id="SSF52058">
    <property type="entry name" value="L domain-like"/>
    <property type="match status" value="1"/>
</dbReference>
<dbReference type="Gene3D" id="3.80.10.10">
    <property type="entry name" value="Ribonuclease Inhibitor"/>
    <property type="match status" value="1"/>
</dbReference>
<dbReference type="Pfam" id="PF12799">
    <property type="entry name" value="LRR_4"/>
    <property type="match status" value="1"/>
</dbReference>
<feature type="region of interest" description="Disordered" evidence="3">
    <location>
        <begin position="172"/>
        <end position="201"/>
    </location>
</feature>
<name>A0A1H8AKJ4_9RHOB</name>
<organism evidence="5 6">
    <name type="scientific">Pseudorhodobacter antarcticus</name>
    <dbReference type="NCBI Taxonomy" id="1077947"/>
    <lineage>
        <taxon>Bacteria</taxon>
        <taxon>Pseudomonadati</taxon>
        <taxon>Pseudomonadota</taxon>
        <taxon>Alphaproteobacteria</taxon>
        <taxon>Rhodobacterales</taxon>
        <taxon>Paracoccaceae</taxon>
        <taxon>Pseudorhodobacter</taxon>
    </lineage>
</organism>
<evidence type="ECO:0000313" key="5">
    <source>
        <dbReference type="EMBL" id="SEM71016.1"/>
    </source>
</evidence>
<sequence length="439" mass="47189">MTEAEKAYAEAERMIAEAKQTGGRLNFDHPLTIAMAALPPEISNMRKLRLLSLSNTQITDAALERISGLSDLKSLYVDNTQITDAGLVYICVLGGLRRLNLINTKIIDLRPLRQMKSLLEIPEGGGLSFRNCAAAKADPRIAKIAAIEDSKTRAQALFDLIDAGWLPPGEITSDTPTAPSFTLPPDGPMQSQDAAPIGGDEDQEDLRQDLLRKISNTIEAIGTSNEWAGLRASAEHYRTQITKPLPDIRLKRLYSAANTLRVAFEANTQVETLGRNTDLMPPLVFAALQDVVQTHGLFFMGFPNAAEIHAQMLAGLTGARRPAEVAAAAPLVESLENKPRALDAEDQAAMADDLAAAKGEGPSAEIGENSLRGRMWNMLGAFGRKVVALGSAGIATLSGHYFILWVQANEAAILAWLTLTQGAASGWFATVMAILKGLL</sequence>
<keyword evidence="6" id="KW-1185">Reference proteome</keyword>
<keyword evidence="4" id="KW-1133">Transmembrane helix</keyword>
<evidence type="ECO:0008006" key="7">
    <source>
        <dbReference type="Google" id="ProtNLM"/>
    </source>
</evidence>
<dbReference type="Proteomes" id="UP000183002">
    <property type="component" value="Unassembled WGS sequence"/>
</dbReference>
<protein>
    <recommendedName>
        <fullName evidence="7">Leucine Rich repeat-containing protein</fullName>
    </recommendedName>
</protein>
<keyword evidence="4" id="KW-0812">Transmembrane</keyword>
<dbReference type="InterPro" id="IPR032675">
    <property type="entry name" value="LRR_dom_sf"/>
</dbReference>
<evidence type="ECO:0000256" key="4">
    <source>
        <dbReference type="SAM" id="Phobius"/>
    </source>
</evidence>
<accession>A0A1H8AKJ4</accession>
<reference evidence="5 6" key="1">
    <citation type="submission" date="2016-10" db="EMBL/GenBank/DDBJ databases">
        <authorList>
            <person name="de Groot N.N."/>
        </authorList>
    </citation>
    <scope>NUCLEOTIDE SEQUENCE [LARGE SCALE GENOMIC DNA]</scope>
    <source>
        <strain evidence="5 6">CGMCC 1.10836</strain>
    </source>
</reference>
<evidence type="ECO:0000256" key="1">
    <source>
        <dbReference type="ARBA" id="ARBA00022614"/>
    </source>
</evidence>
<feature type="transmembrane region" description="Helical" evidence="4">
    <location>
        <begin position="413"/>
        <end position="435"/>
    </location>
</feature>
<dbReference type="AlphaFoldDB" id="A0A1H8AKJ4"/>
<feature type="transmembrane region" description="Helical" evidence="4">
    <location>
        <begin position="386"/>
        <end position="407"/>
    </location>
</feature>
<evidence type="ECO:0000256" key="2">
    <source>
        <dbReference type="ARBA" id="ARBA00022737"/>
    </source>
</evidence>
<dbReference type="EMBL" id="FOCO01000001">
    <property type="protein sequence ID" value="SEM71016.1"/>
    <property type="molecule type" value="Genomic_DNA"/>
</dbReference>